<dbReference type="PANTHER" id="PTHR11774">
    <property type="entry name" value="GERANYLGERANYL TRANSFERASE TYPE BETA SUBUNIT"/>
    <property type="match status" value="1"/>
</dbReference>
<dbReference type="GO" id="GO:0072657">
    <property type="term" value="P:protein localization to membrane"/>
    <property type="evidence" value="ECO:0007669"/>
    <property type="project" value="UniProtKB-ARBA"/>
</dbReference>
<reference evidence="11 12" key="1">
    <citation type="journal article" date="2017" name="Curr. Biol.">
        <title>Genome architecture and evolution of a unichromosomal asexual nematode.</title>
        <authorList>
            <person name="Fradin H."/>
            <person name="Zegar C."/>
            <person name="Gutwein M."/>
            <person name="Lucas J."/>
            <person name="Kovtun M."/>
            <person name="Corcoran D."/>
            <person name="Baugh L.R."/>
            <person name="Kiontke K."/>
            <person name="Gunsalus K."/>
            <person name="Fitch D.H."/>
            <person name="Piano F."/>
        </authorList>
    </citation>
    <scope>NUCLEOTIDE SEQUENCE [LARGE SCALE GENOMIC DNA]</scope>
    <source>
        <strain evidence="11">PF1309</strain>
    </source>
</reference>
<dbReference type="EMBL" id="LIAE01008700">
    <property type="protein sequence ID" value="PAV72781.1"/>
    <property type="molecule type" value="Genomic_DNA"/>
</dbReference>
<keyword evidence="5 9" id="KW-0479">Metal-binding</keyword>
<keyword evidence="7 9" id="KW-0862">Zinc</keyword>
<evidence type="ECO:0000256" key="2">
    <source>
        <dbReference type="ARBA" id="ARBA00011355"/>
    </source>
</evidence>
<dbReference type="STRING" id="2018661.A0A2A2KFS4"/>
<dbReference type="FunFam" id="1.50.10.20:FF:000012">
    <property type="entry name" value="Geranylgeranyl transferase type-2 subunit beta"/>
    <property type="match status" value="1"/>
</dbReference>
<protein>
    <recommendedName>
        <fullName evidence="9">Geranylgeranyl transferase type-2 subunit beta</fullName>
        <ecNumber evidence="9">2.5.1.60</ecNumber>
    </recommendedName>
</protein>
<comment type="subunit">
    <text evidence="2">Heterodimer of an alpha and a beta subunit.</text>
</comment>
<gene>
    <name evidence="11" type="ORF">WR25_15288</name>
</gene>
<dbReference type="GO" id="GO:0046872">
    <property type="term" value="F:metal ion binding"/>
    <property type="evidence" value="ECO:0007669"/>
    <property type="project" value="UniProtKB-KW"/>
</dbReference>
<evidence type="ECO:0000256" key="1">
    <source>
        <dbReference type="ARBA" id="ARBA00010497"/>
    </source>
</evidence>
<comment type="caution">
    <text evidence="11">The sequence shown here is derived from an EMBL/GenBank/DDBJ whole genome shotgun (WGS) entry which is preliminary data.</text>
</comment>
<feature type="domain" description="Prenyltransferase alpha-alpha toroid" evidence="10">
    <location>
        <begin position="24"/>
        <end position="321"/>
    </location>
</feature>
<dbReference type="Pfam" id="PF00432">
    <property type="entry name" value="Prenyltrans"/>
    <property type="match status" value="1"/>
</dbReference>
<evidence type="ECO:0000256" key="8">
    <source>
        <dbReference type="ARBA" id="ARBA00047658"/>
    </source>
</evidence>
<dbReference type="OrthoDB" id="5428259at2759"/>
<dbReference type="CDD" id="cd02894">
    <property type="entry name" value="GGTase-II"/>
    <property type="match status" value="1"/>
</dbReference>
<evidence type="ECO:0000256" key="6">
    <source>
        <dbReference type="ARBA" id="ARBA00022737"/>
    </source>
</evidence>
<evidence type="ECO:0000256" key="4">
    <source>
        <dbReference type="ARBA" id="ARBA00022679"/>
    </source>
</evidence>
<dbReference type="GO" id="GO:0005968">
    <property type="term" value="C:Rab-protein geranylgeranyltransferase complex"/>
    <property type="evidence" value="ECO:0007669"/>
    <property type="project" value="UniProtKB-UniRule"/>
</dbReference>
<dbReference type="InterPro" id="IPR045089">
    <property type="entry name" value="PGGT1B-like"/>
</dbReference>
<evidence type="ECO:0000313" key="12">
    <source>
        <dbReference type="Proteomes" id="UP000218231"/>
    </source>
</evidence>
<dbReference type="Gene3D" id="1.50.10.20">
    <property type="match status" value="1"/>
</dbReference>
<evidence type="ECO:0000256" key="9">
    <source>
        <dbReference type="RuleBase" id="RU365076"/>
    </source>
</evidence>
<dbReference type="InterPro" id="IPR008930">
    <property type="entry name" value="Terpenoid_cyclase/PrenylTrfase"/>
</dbReference>
<evidence type="ECO:0000256" key="7">
    <source>
        <dbReference type="ARBA" id="ARBA00022833"/>
    </source>
</evidence>
<evidence type="ECO:0000256" key="3">
    <source>
        <dbReference type="ARBA" id="ARBA00022602"/>
    </source>
</evidence>
<dbReference type="PANTHER" id="PTHR11774:SF11">
    <property type="entry name" value="GERANYLGERANYL TRANSFERASE TYPE-2 SUBUNIT BETA"/>
    <property type="match status" value="1"/>
</dbReference>
<keyword evidence="6" id="KW-0677">Repeat</keyword>
<comment type="similarity">
    <text evidence="1 9">Belongs to the protein prenyltransferase subunit beta family.</text>
</comment>
<comment type="cofactor">
    <cofactor evidence="9">
        <name>Zn(2+)</name>
        <dbReference type="ChEBI" id="CHEBI:29105"/>
    </cofactor>
    <text evidence="9">Binds 1 zinc ion per subunit.</text>
</comment>
<name>A0A2A2KFS4_9BILA</name>
<dbReference type="InterPro" id="IPR026873">
    <property type="entry name" value="Ptb1"/>
</dbReference>
<dbReference type="SUPFAM" id="SSF48239">
    <property type="entry name" value="Terpenoid cyclases/Protein prenyltransferases"/>
    <property type="match status" value="1"/>
</dbReference>
<dbReference type="AlphaFoldDB" id="A0A2A2KFS4"/>
<proteinExistence type="inferred from homology"/>
<evidence type="ECO:0000256" key="5">
    <source>
        <dbReference type="ARBA" id="ARBA00022723"/>
    </source>
</evidence>
<comment type="function">
    <text evidence="9">Catalyzes the transfer of a geranylgeranyl moiety from geranylgeranyl diphosphate to both cysteines of proteins with the C-terminal sequence -XXCC, -XCXC and -CCXX.</text>
</comment>
<sequence>MSFAGFMDFARKDVNLLESSPTAFLKKLHSDFICKYEKDRDSYEYAMSESLRLSGIYWCLSAMDIMQELDRMNRDEIVKYVKECRREDGGYGPAEQHDSHLLHTLCAVQIAIILDRLECIDAEGIVQFVKNLQKPDGSFTGDSSNEIDTRFTFVALATLYLLGRLNEIDAQKAVEFVLKCYNSDGGFGTRPGSESHSGQVYCCVGSLCILDRLESIDRNKTAAWLAQRQCTSGGLNGRPEKLPDVCYSWWVLSSLAMLKRLHWIDEEKMKRFIYACQDSETGGFADRPEDVSDPFHTVFGIAALSLFSHPELSSVDAVFCMTKKCLGDKSLC</sequence>
<organism evidence="11 12">
    <name type="scientific">Diploscapter pachys</name>
    <dbReference type="NCBI Taxonomy" id="2018661"/>
    <lineage>
        <taxon>Eukaryota</taxon>
        <taxon>Metazoa</taxon>
        <taxon>Ecdysozoa</taxon>
        <taxon>Nematoda</taxon>
        <taxon>Chromadorea</taxon>
        <taxon>Rhabditida</taxon>
        <taxon>Rhabditina</taxon>
        <taxon>Rhabditomorpha</taxon>
        <taxon>Rhabditoidea</taxon>
        <taxon>Rhabditidae</taxon>
        <taxon>Diploscapter</taxon>
    </lineage>
</organism>
<keyword evidence="12" id="KW-1185">Reference proteome</keyword>
<evidence type="ECO:0000259" key="10">
    <source>
        <dbReference type="Pfam" id="PF00432"/>
    </source>
</evidence>
<evidence type="ECO:0000313" key="11">
    <source>
        <dbReference type="EMBL" id="PAV72781.1"/>
    </source>
</evidence>
<dbReference type="EC" id="2.5.1.60" evidence="9"/>
<comment type="catalytic activity">
    <reaction evidence="8 9">
        <text>geranylgeranyl diphosphate + L-cysteinyl-[protein] = S-geranylgeranyl-L-cysteinyl-[protein] + diphosphate</text>
        <dbReference type="Rhea" id="RHEA:21240"/>
        <dbReference type="Rhea" id="RHEA-COMP:10131"/>
        <dbReference type="Rhea" id="RHEA-COMP:11537"/>
        <dbReference type="ChEBI" id="CHEBI:29950"/>
        <dbReference type="ChEBI" id="CHEBI:33019"/>
        <dbReference type="ChEBI" id="CHEBI:57533"/>
        <dbReference type="ChEBI" id="CHEBI:86021"/>
        <dbReference type="EC" id="2.5.1.60"/>
    </reaction>
</comment>
<dbReference type="Proteomes" id="UP000218231">
    <property type="component" value="Unassembled WGS sequence"/>
</dbReference>
<accession>A0A2A2KFS4</accession>
<dbReference type="GO" id="GO:0004663">
    <property type="term" value="F:Rab geranylgeranyltransferase activity"/>
    <property type="evidence" value="ECO:0007669"/>
    <property type="project" value="UniProtKB-UniRule"/>
</dbReference>
<keyword evidence="4 9" id="KW-0808">Transferase</keyword>
<dbReference type="InterPro" id="IPR001330">
    <property type="entry name" value="Prenyltrans"/>
</dbReference>
<keyword evidence="3 9" id="KW-0637">Prenyltransferase</keyword>